<gene>
    <name evidence="2" type="ORF">IMSHALPRED_003352</name>
</gene>
<organism evidence="2 3">
    <name type="scientific">Imshaugia aleurites</name>
    <dbReference type="NCBI Taxonomy" id="172621"/>
    <lineage>
        <taxon>Eukaryota</taxon>
        <taxon>Fungi</taxon>
        <taxon>Dikarya</taxon>
        <taxon>Ascomycota</taxon>
        <taxon>Pezizomycotina</taxon>
        <taxon>Lecanoromycetes</taxon>
        <taxon>OSLEUM clade</taxon>
        <taxon>Lecanoromycetidae</taxon>
        <taxon>Lecanorales</taxon>
        <taxon>Lecanorineae</taxon>
        <taxon>Parmeliaceae</taxon>
        <taxon>Imshaugia</taxon>
    </lineage>
</organism>
<dbReference type="PANTHER" id="PTHR47260:SF1">
    <property type="entry name" value="UPF0644 PROTEIN PB2B4.06"/>
    <property type="match status" value="1"/>
</dbReference>
<dbReference type="Pfam" id="PF03061">
    <property type="entry name" value="4HBT"/>
    <property type="match status" value="1"/>
</dbReference>
<dbReference type="EMBL" id="CAJPDT010000017">
    <property type="protein sequence ID" value="CAF9916946.1"/>
    <property type="molecule type" value="Genomic_DNA"/>
</dbReference>
<feature type="domain" description="Thioesterase" evidence="1">
    <location>
        <begin position="105"/>
        <end position="172"/>
    </location>
</feature>
<dbReference type="InterPro" id="IPR052061">
    <property type="entry name" value="PTE-AB_protein"/>
</dbReference>
<dbReference type="PANTHER" id="PTHR47260">
    <property type="entry name" value="UPF0644 PROTEIN PB2B4.06"/>
    <property type="match status" value="1"/>
</dbReference>
<dbReference type="CDD" id="cd03443">
    <property type="entry name" value="PaaI_thioesterase"/>
    <property type="match status" value="1"/>
</dbReference>
<dbReference type="Gene3D" id="3.10.129.10">
    <property type="entry name" value="Hotdog Thioesterase"/>
    <property type="match status" value="1"/>
</dbReference>
<evidence type="ECO:0000259" key="1">
    <source>
        <dbReference type="Pfam" id="PF03061"/>
    </source>
</evidence>
<sequence>MASCIFDFVFEEVPQSTKDYCLQFRWFAALLNDASLHPIRSPERRIENQSGNAFLARTLNTKDTIPACQSFYKSPSLIHVPGGPPNLGELQTFYVLNSGLDGHEGFCHGGSLSTAMDQTMGSLARSYPNTHPYTKYLHVNFEKPFRTPGALLCRVWLTKINGRKLWVCGSMEDAQGNPYITAEALFVNVGPQL</sequence>
<protein>
    <recommendedName>
        <fullName evidence="1">Thioesterase domain-containing protein</fullName>
    </recommendedName>
</protein>
<dbReference type="OrthoDB" id="506431at2759"/>
<comment type="caution">
    <text evidence="2">The sequence shown here is derived from an EMBL/GenBank/DDBJ whole genome shotgun (WGS) entry which is preliminary data.</text>
</comment>
<dbReference type="Proteomes" id="UP000664534">
    <property type="component" value="Unassembled WGS sequence"/>
</dbReference>
<dbReference type="AlphaFoldDB" id="A0A8H3F0D8"/>
<keyword evidence="3" id="KW-1185">Reference proteome</keyword>
<accession>A0A8H3F0D8</accession>
<dbReference type="InterPro" id="IPR006683">
    <property type="entry name" value="Thioestr_dom"/>
</dbReference>
<dbReference type="SUPFAM" id="SSF54637">
    <property type="entry name" value="Thioesterase/thiol ester dehydrase-isomerase"/>
    <property type="match status" value="1"/>
</dbReference>
<reference evidence="2" key="1">
    <citation type="submission" date="2021-03" db="EMBL/GenBank/DDBJ databases">
        <authorList>
            <person name="Tagirdzhanova G."/>
        </authorList>
    </citation>
    <scope>NUCLEOTIDE SEQUENCE</scope>
</reference>
<evidence type="ECO:0000313" key="2">
    <source>
        <dbReference type="EMBL" id="CAF9916946.1"/>
    </source>
</evidence>
<evidence type="ECO:0000313" key="3">
    <source>
        <dbReference type="Proteomes" id="UP000664534"/>
    </source>
</evidence>
<name>A0A8H3F0D8_9LECA</name>
<proteinExistence type="predicted"/>
<dbReference type="InterPro" id="IPR029069">
    <property type="entry name" value="HotDog_dom_sf"/>
</dbReference>